<gene>
    <name evidence="2 4" type="ORF">P152DRAFT_465116</name>
</gene>
<dbReference type="Proteomes" id="UP000504638">
    <property type="component" value="Unplaced"/>
</dbReference>
<evidence type="ECO:0000313" key="4">
    <source>
        <dbReference type="RefSeq" id="XP_033535802.1"/>
    </source>
</evidence>
<reference evidence="2 4" key="1">
    <citation type="submission" date="2020-01" db="EMBL/GenBank/DDBJ databases">
        <authorList>
            <consortium name="DOE Joint Genome Institute"/>
            <person name="Haridas S."/>
            <person name="Albert R."/>
            <person name="Binder M."/>
            <person name="Bloem J."/>
            <person name="Labutti K."/>
            <person name="Salamov A."/>
            <person name="Andreopoulos B."/>
            <person name="Baker S.E."/>
            <person name="Barry K."/>
            <person name="Bills G."/>
            <person name="Bluhm B.H."/>
            <person name="Cannon C."/>
            <person name="Castanera R."/>
            <person name="Culley D.E."/>
            <person name="Daum C."/>
            <person name="Ezra D."/>
            <person name="Gonzalez J.B."/>
            <person name="Henrissat B."/>
            <person name="Kuo A."/>
            <person name="Liang C."/>
            <person name="Lipzen A."/>
            <person name="Lutzoni F."/>
            <person name="Magnuson J."/>
            <person name="Mondo S."/>
            <person name="Nolan M."/>
            <person name="Ohm R."/>
            <person name="Pangilinan J."/>
            <person name="Park H.-J."/>
            <person name="Ramirez L."/>
            <person name="Alfaro M."/>
            <person name="Sun H."/>
            <person name="Tritt A."/>
            <person name="Yoshinaga Y."/>
            <person name="Zwiers L.-H."/>
            <person name="Turgeon B.G."/>
            <person name="Goodwin S.B."/>
            <person name="Spatafora J.W."/>
            <person name="Crous P.W."/>
            <person name="Grigoriev I.V."/>
        </authorList>
    </citation>
    <scope>NUCLEOTIDE SEQUENCE</scope>
    <source>
        <strain evidence="2 4">CBS 781.70</strain>
    </source>
</reference>
<proteinExistence type="predicted"/>
<feature type="compositionally biased region" description="Basic and acidic residues" evidence="1">
    <location>
        <begin position="81"/>
        <end position="90"/>
    </location>
</feature>
<evidence type="ECO:0000256" key="1">
    <source>
        <dbReference type="SAM" id="MobiDB-lite"/>
    </source>
</evidence>
<feature type="region of interest" description="Disordered" evidence="1">
    <location>
        <begin position="18"/>
        <end position="48"/>
    </location>
</feature>
<dbReference type="EMBL" id="ML975153">
    <property type="protein sequence ID" value="KAF1814171.1"/>
    <property type="molecule type" value="Genomic_DNA"/>
</dbReference>
<reference evidence="4" key="2">
    <citation type="submission" date="2020-04" db="EMBL/GenBank/DDBJ databases">
        <authorList>
            <consortium name="NCBI Genome Project"/>
        </authorList>
    </citation>
    <scope>NUCLEOTIDE SEQUENCE</scope>
    <source>
        <strain evidence="4">CBS 781.70</strain>
    </source>
</reference>
<reference evidence="4" key="3">
    <citation type="submission" date="2025-04" db="UniProtKB">
        <authorList>
            <consortium name="RefSeq"/>
        </authorList>
    </citation>
    <scope>IDENTIFICATION</scope>
    <source>
        <strain evidence="4">CBS 781.70</strain>
    </source>
</reference>
<dbReference type="AlphaFoldDB" id="A0A6G1G8C1"/>
<evidence type="ECO:0000313" key="3">
    <source>
        <dbReference type="Proteomes" id="UP000504638"/>
    </source>
</evidence>
<feature type="compositionally biased region" description="Polar residues" evidence="1">
    <location>
        <begin position="176"/>
        <end position="185"/>
    </location>
</feature>
<feature type="compositionally biased region" description="Basic and acidic residues" evidence="1">
    <location>
        <begin position="134"/>
        <end position="149"/>
    </location>
</feature>
<organism evidence="2">
    <name type="scientific">Eremomyces bilateralis CBS 781.70</name>
    <dbReference type="NCBI Taxonomy" id="1392243"/>
    <lineage>
        <taxon>Eukaryota</taxon>
        <taxon>Fungi</taxon>
        <taxon>Dikarya</taxon>
        <taxon>Ascomycota</taxon>
        <taxon>Pezizomycotina</taxon>
        <taxon>Dothideomycetes</taxon>
        <taxon>Dothideomycetes incertae sedis</taxon>
        <taxon>Eremomycetales</taxon>
        <taxon>Eremomycetaceae</taxon>
        <taxon>Eremomyces</taxon>
    </lineage>
</organism>
<sequence>MTLPPYTPSVRDTEQVIAREGERGGMDTVVEFPETVDDEEQRREEEMESLYQIRRTRRQENTDREERRRLRREARERGDLAALEELRESTRAASEAVHTNPEHSAALIAAHQTVNRDRRVSSVQYGNIGVVQHDGSRLRSHSTESERPLLEGAAGMDGQERSVSRSTLTTHHRGRSASSVMSVSTNASDDGFHTAAASPALSLSQPSRNGNGESEFEMVAVGGRGSWPSPMARARSNTGTTAEGTGGDVADQRIPELDPPMYEEAFEAVPLEDAPPYESPVRVGAPQLPMLEQLPSITVTESHSPVTPPMGGDERRF</sequence>
<dbReference type="RefSeq" id="XP_033535802.1">
    <property type="nucleotide sequence ID" value="XM_033680606.1"/>
</dbReference>
<feature type="region of interest" description="Disordered" evidence="1">
    <location>
        <begin position="294"/>
        <end position="317"/>
    </location>
</feature>
<dbReference type="OrthoDB" id="5376312at2759"/>
<evidence type="ECO:0000313" key="2">
    <source>
        <dbReference type="EMBL" id="KAF1814171.1"/>
    </source>
</evidence>
<feature type="region of interest" description="Disordered" evidence="1">
    <location>
        <begin position="81"/>
        <end position="100"/>
    </location>
</feature>
<feature type="region of interest" description="Disordered" evidence="1">
    <location>
        <begin position="225"/>
        <end position="250"/>
    </location>
</feature>
<dbReference type="GeneID" id="54421176"/>
<feature type="region of interest" description="Disordered" evidence="1">
    <location>
        <begin position="134"/>
        <end position="185"/>
    </location>
</feature>
<keyword evidence="3" id="KW-1185">Reference proteome</keyword>
<name>A0A6G1G8C1_9PEZI</name>
<accession>A0A6G1G8C1</accession>
<feature type="compositionally biased region" description="Polar residues" evidence="1">
    <location>
        <begin position="295"/>
        <end position="305"/>
    </location>
</feature>
<protein>
    <submittedName>
        <fullName evidence="2 4">Uncharacterized protein</fullName>
    </submittedName>
</protein>